<dbReference type="InterPro" id="IPR025662">
    <property type="entry name" value="Sigma_54_int_dom_ATP-bd_1"/>
</dbReference>
<dbReference type="PANTHER" id="PTHR32071">
    <property type="entry name" value="TRANSCRIPTIONAL REGULATORY PROTEIN"/>
    <property type="match status" value="1"/>
</dbReference>
<feature type="domain" description="PTS EIIA type-4" evidence="6">
    <location>
        <begin position="521"/>
        <end position="662"/>
    </location>
</feature>
<dbReference type="GO" id="GO:0016020">
    <property type="term" value="C:membrane"/>
    <property type="evidence" value="ECO:0007669"/>
    <property type="project" value="InterPro"/>
</dbReference>
<dbReference type="PROSITE" id="PS50045">
    <property type="entry name" value="SIGMA54_INTERACT_4"/>
    <property type="match status" value="1"/>
</dbReference>
<dbReference type="PROSITE" id="PS00676">
    <property type="entry name" value="SIGMA54_INTERACT_2"/>
    <property type="match status" value="1"/>
</dbReference>
<proteinExistence type="predicted"/>
<dbReference type="Gene3D" id="3.40.50.510">
    <property type="entry name" value="Phosphotransferase system, mannose-type IIA component"/>
    <property type="match status" value="1"/>
</dbReference>
<keyword evidence="4" id="KW-0238">DNA-binding</keyword>
<dbReference type="Proteomes" id="UP000319756">
    <property type="component" value="Chromosome"/>
</dbReference>
<dbReference type="GO" id="GO:0009401">
    <property type="term" value="P:phosphoenolpyruvate-dependent sugar phosphotransferase system"/>
    <property type="evidence" value="ECO:0007669"/>
    <property type="project" value="InterPro"/>
</dbReference>
<dbReference type="Gene3D" id="1.10.8.60">
    <property type="match status" value="1"/>
</dbReference>
<dbReference type="InterPro" id="IPR036388">
    <property type="entry name" value="WH-like_DNA-bd_sf"/>
</dbReference>
<dbReference type="InterPro" id="IPR003593">
    <property type="entry name" value="AAA+_ATPase"/>
</dbReference>
<keyword evidence="3" id="KW-0067">ATP-binding</keyword>
<evidence type="ECO:0000313" key="7">
    <source>
        <dbReference type="EMBL" id="QDI91420.1"/>
    </source>
</evidence>
<dbReference type="Pfam" id="PF03610">
    <property type="entry name" value="EIIA-man"/>
    <property type="match status" value="1"/>
</dbReference>
<dbReference type="PANTHER" id="PTHR32071:SF38">
    <property type="entry name" value="PSP OPERON TRANSCRIPTIONAL ACTIVATOR"/>
    <property type="match status" value="1"/>
</dbReference>
<keyword evidence="2" id="KW-0547">Nucleotide-binding</keyword>
<feature type="domain" description="Sigma-54 factor interaction" evidence="5">
    <location>
        <begin position="84"/>
        <end position="303"/>
    </location>
</feature>
<dbReference type="InterPro" id="IPR002078">
    <property type="entry name" value="Sigma_54_int"/>
</dbReference>
<evidence type="ECO:0000256" key="3">
    <source>
        <dbReference type="ARBA" id="ARBA00022840"/>
    </source>
</evidence>
<dbReference type="PROSITE" id="PS51096">
    <property type="entry name" value="PTS_EIIA_TYPE_4"/>
    <property type="match status" value="1"/>
</dbReference>
<dbReference type="InterPro" id="IPR036662">
    <property type="entry name" value="PTS_EIIA_man-typ_sf"/>
</dbReference>
<dbReference type="InterPro" id="IPR011991">
    <property type="entry name" value="ArsR-like_HTH"/>
</dbReference>
<dbReference type="SUPFAM" id="SSF52540">
    <property type="entry name" value="P-loop containing nucleoside triphosphate hydrolases"/>
    <property type="match status" value="1"/>
</dbReference>
<dbReference type="Gene3D" id="3.40.50.300">
    <property type="entry name" value="P-loop containing nucleotide triphosphate hydrolases"/>
    <property type="match status" value="1"/>
</dbReference>
<evidence type="ECO:0000259" key="5">
    <source>
        <dbReference type="PROSITE" id="PS50045"/>
    </source>
</evidence>
<dbReference type="Pfam" id="PF00158">
    <property type="entry name" value="Sigma54_activat"/>
    <property type="match status" value="1"/>
</dbReference>
<dbReference type="SMART" id="SM00382">
    <property type="entry name" value="AAA"/>
    <property type="match status" value="1"/>
</dbReference>
<dbReference type="OrthoDB" id="9771372at2"/>
<keyword evidence="1" id="KW-0808">Transferase</keyword>
<dbReference type="InterPro" id="IPR004701">
    <property type="entry name" value="PTS_EIIA_man-typ"/>
</dbReference>
<dbReference type="SUPFAM" id="SSF46785">
    <property type="entry name" value="Winged helix' DNA-binding domain"/>
    <property type="match status" value="1"/>
</dbReference>
<dbReference type="Gene3D" id="1.10.10.10">
    <property type="entry name" value="Winged helix-like DNA-binding domain superfamily/Winged helix DNA-binding domain"/>
    <property type="match status" value="1"/>
</dbReference>
<dbReference type="InterPro" id="IPR002831">
    <property type="entry name" value="Tscrpt_reg_TrmB_N"/>
</dbReference>
<evidence type="ECO:0000256" key="2">
    <source>
        <dbReference type="ARBA" id="ARBA00022741"/>
    </source>
</evidence>
<accession>A0A514LHU5</accession>
<name>A0A514LHU5_9BACI</name>
<dbReference type="PROSITE" id="PS00675">
    <property type="entry name" value="SIGMA54_INTERACT_1"/>
    <property type="match status" value="1"/>
</dbReference>
<dbReference type="AlphaFoldDB" id="A0A514LHU5"/>
<dbReference type="SUPFAM" id="SSF53062">
    <property type="entry name" value="PTS system fructose IIA component-like"/>
    <property type="match status" value="1"/>
</dbReference>
<dbReference type="KEGG" id="sale:EPH95_09695"/>
<keyword evidence="8" id="KW-1185">Reference proteome</keyword>
<dbReference type="GO" id="GO:0016740">
    <property type="term" value="F:transferase activity"/>
    <property type="evidence" value="ECO:0007669"/>
    <property type="project" value="UniProtKB-KW"/>
</dbReference>
<evidence type="ECO:0000256" key="1">
    <source>
        <dbReference type="ARBA" id="ARBA00022679"/>
    </source>
</evidence>
<dbReference type="GO" id="GO:0006355">
    <property type="term" value="P:regulation of DNA-templated transcription"/>
    <property type="evidence" value="ECO:0007669"/>
    <property type="project" value="InterPro"/>
</dbReference>
<protein>
    <submittedName>
        <fullName evidence="7">AAA family ATPase</fullName>
    </submittedName>
</protein>
<sequence length="891" mass="100778">MSRQDEVLIKLQLLSGRNPQGVNAKDIAHTLNINRSTASRYLNDLVEKGKAEKIPGKPVCYQIKNARFSKEVGDSIQPLIQQGVATLSYPFQSLHILLDGETGTGKTYLADQLYEIAAEEGYIKRETPFVTFNCADYAQNPELLVGQIFGIKKGAYTGALHDQTGLVDHADGGILFLDEIHRLPSSGQEMLFYLIDKGVYRRLGEAVHERKAKITIIGATSEQPDHALLPTLLRRFPVKLTVPPLRARSDKERKMMIDQFLQQEADKMDADLSIEAKAKEALIRYPCPGNIGQLKNDIQIACAKAYLQYLNQNAGHVNVCEKDVPTKFDGMKSTLLTNNNHLSSVSTIGKIHEGDPAFPLPNIYQRLNKKRSELYSMGEVTIEYSLQQVVNQYIQDLSDHYPKDAFSYDALHDLVDQDLLQALQRAPKVLSNPLSKQLDETSIYVIGLHLQNFRNEEHQDKHALPSFPKAKLKDQKAAYYLADFLADTIDFNLPDSEVDLLAHFLTPEDELPLLPKRSGQSIYVLLVTHGRSTATSMAEVTNTLLGTTVIESIDMPLEKSAEKTYEEVKINIEKAFALNAYQGVLLLVDMGSLVTLGDTFYNEWDIPVLTLPCVNMPIVMEAGRKSLVQDATIEDVYESAHKAMTLFMRDHDPQPQSSKKRMIATVCFTGEGAAQILEEWLADQLTKADEDVVIRSVRINPVSRDTSMLHQLKEYYDIVAIIGTVFISIDEIPFIPAWELLKQDGTSRLVKLLEMTRRYKHLSEDNHTHKVDQEGYFDIQSGLAEIVTFINPHLFCTILNKYLPQIKSYYDWDESRELGMAMHIGVLLDRIMKAHLNDEIQELQKTIPLDNDCQYDKEERTVWEPLISSLEQTFEFPIPDSFIRATMKLSK</sequence>
<evidence type="ECO:0000313" key="8">
    <source>
        <dbReference type="Proteomes" id="UP000319756"/>
    </source>
</evidence>
<dbReference type="InterPro" id="IPR036390">
    <property type="entry name" value="WH_DNA-bd_sf"/>
</dbReference>
<dbReference type="CDD" id="cd00009">
    <property type="entry name" value="AAA"/>
    <property type="match status" value="1"/>
</dbReference>
<dbReference type="GO" id="GO:0005524">
    <property type="term" value="F:ATP binding"/>
    <property type="evidence" value="ECO:0007669"/>
    <property type="project" value="UniProtKB-KW"/>
</dbReference>
<dbReference type="InterPro" id="IPR025943">
    <property type="entry name" value="Sigma_54_int_dom_ATP-bd_2"/>
</dbReference>
<dbReference type="InterPro" id="IPR027417">
    <property type="entry name" value="P-loop_NTPase"/>
</dbReference>
<dbReference type="GO" id="GO:0003677">
    <property type="term" value="F:DNA binding"/>
    <property type="evidence" value="ECO:0007669"/>
    <property type="project" value="UniProtKB-KW"/>
</dbReference>
<organism evidence="7 8">
    <name type="scientific">Salicibibacter halophilus</name>
    <dbReference type="NCBI Taxonomy" id="2502791"/>
    <lineage>
        <taxon>Bacteria</taxon>
        <taxon>Bacillati</taxon>
        <taxon>Bacillota</taxon>
        <taxon>Bacilli</taxon>
        <taxon>Bacillales</taxon>
        <taxon>Bacillaceae</taxon>
        <taxon>Salicibibacter</taxon>
    </lineage>
</organism>
<dbReference type="Pfam" id="PF01978">
    <property type="entry name" value="TrmB"/>
    <property type="match status" value="1"/>
</dbReference>
<evidence type="ECO:0000256" key="4">
    <source>
        <dbReference type="ARBA" id="ARBA00023125"/>
    </source>
</evidence>
<dbReference type="CDD" id="cd00090">
    <property type="entry name" value="HTH_ARSR"/>
    <property type="match status" value="1"/>
</dbReference>
<dbReference type="RefSeq" id="WP_142089501.1">
    <property type="nucleotide sequence ID" value="NZ_CP035485.1"/>
</dbReference>
<evidence type="ECO:0000259" key="6">
    <source>
        <dbReference type="PROSITE" id="PS51096"/>
    </source>
</evidence>
<reference evidence="8" key="1">
    <citation type="submission" date="2019-01" db="EMBL/GenBank/DDBJ databases">
        <title>Genomic analysis of Salicibibacter sp. NKC3-5.</title>
        <authorList>
            <person name="Oh Y.J."/>
        </authorList>
    </citation>
    <scope>NUCLEOTIDE SEQUENCE [LARGE SCALE GENOMIC DNA]</scope>
    <source>
        <strain evidence="8">NKC3-5</strain>
    </source>
</reference>
<gene>
    <name evidence="7" type="ORF">EPH95_09695</name>
</gene>
<dbReference type="EMBL" id="CP035485">
    <property type="protein sequence ID" value="QDI91420.1"/>
    <property type="molecule type" value="Genomic_DNA"/>
</dbReference>